<comment type="caution">
    <text evidence="6">Lacks conserved residue(s) required for the propagation of feature annotation.</text>
</comment>
<evidence type="ECO:0000256" key="6">
    <source>
        <dbReference type="RuleBase" id="RU363076"/>
    </source>
</evidence>
<dbReference type="CDD" id="cd06662">
    <property type="entry name" value="SURF1"/>
    <property type="match status" value="1"/>
</dbReference>
<evidence type="ECO:0000256" key="3">
    <source>
        <dbReference type="ARBA" id="ARBA00022692"/>
    </source>
</evidence>
<evidence type="ECO:0000313" key="7">
    <source>
        <dbReference type="EMBL" id="PPQ35618.1"/>
    </source>
</evidence>
<sequence>MRSRNRRFLAPSLAALFMLLVLIGLGTWQVYRLHWKEGILAQIAAAEAAPPVPLGPSPAPFTKVSVTGIFLYDLAMQYGVEVRDTPAGTTIGSYQIVPLQREAAPPILVDRGWIPDKRDRALDDPAGQVTLTGYVRTGDKPHWFSPANDLATRHFYTLEPEAMAQAVDLKGVPPFVLVALGPRTFATYPEPASHLPRPPNNHLSYAITWYGLAVVLVVMFAAWMRKALRE</sequence>
<feature type="transmembrane region" description="Helical" evidence="6">
    <location>
        <begin position="203"/>
        <end position="224"/>
    </location>
</feature>
<protein>
    <recommendedName>
        <fullName evidence="6">SURF1-like protein</fullName>
    </recommendedName>
</protein>
<keyword evidence="3 6" id="KW-0812">Transmembrane</keyword>
<dbReference type="InterPro" id="IPR002994">
    <property type="entry name" value="Surf1/Shy1"/>
</dbReference>
<comment type="subcellular location">
    <subcellularLocation>
        <location evidence="6">Cell membrane</location>
        <topology evidence="6">Multi-pass membrane protein</topology>
    </subcellularLocation>
    <subcellularLocation>
        <location evidence="1">Membrane</location>
    </subcellularLocation>
</comment>
<dbReference type="PROSITE" id="PS50895">
    <property type="entry name" value="SURF1"/>
    <property type="match status" value="1"/>
</dbReference>
<name>A0A2S6NKN2_RHOGL</name>
<keyword evidence="8" id="KW-1185">Reference proteome</keyword>
<reference evidence="7 8" key="1">
    <citation type="journal article" date="2018" name="Arch. Microbiol.">
        <title>New insights into the metabolic potential of the phototrophic purple bacterium Rhodopila globiformis DSM 161(T) from its draft genome sequence and evidence for a vanadium-dependent nitrogenase.</title>
        <authorList>
            <person name="Imhoff J.F."/>
            <person name="Rahn T."/>
            <person name="Kunzel S."/>
            <person name="Neulinger S.C."/>
        </authorList>
    </citation>
    <scope>NUCLEOTIDE SEQUENCE [LARGE SCALE GENOMIC DNA]</scope>
    <source>
        <strain evidence="7 8">DSM 161</strain>
    </source>
</reference>
<keyword evidence="5 6" id="KW-0472">Membrane</keyword>
<dbReference type="PANTHER" id="PTHR23427">
    <property type="entry name" value="SURFEIT LOCUS PROTEIN"/>
    <property type="match status" value="1"/>
</dbReference>
<keyword evidence="6" id="KW-1003">Cell membrane</keyword>
<dbReference type="Pfam" id="PF02104">
    <property type="entry name" value="SURF1"/>
    <property type="match status" value="1"/>
</dbReference>
<dbReference type="AlphaFoldDB" id="A0A2S6NKN2"/>
<evidence type="ECO:0000256" key="2">
    <source>
        <dbReference type="ARBA" id="ARBA00007165"/>
    </source>
</evidence>
<evidence type="ECO:0000256" key="4">
    <source>
        <dbReference type="ARBA" id="ARBA00022989"/>
    </source>
</evidence>
<comment type="caution">
    <text evidence="7">The sequence shown here is derived from an EMBL/GenBank/DDBJ whole genome shotgun (WGS) entry which is preliminary data.</text>
</comment>
<evidence type="ECO:0000313" key="8">
    <source>
        <dbReference type="Proteomes" id="UP000239724"/>
    </source>
</evidence>
<comment type="similarity">
    <text evidence="2 6">Belongs to the SURF1 family.</text>
</comment>
<dbReference type="PANTHER" id="PTHR23427:SF2">
    <property type="entry name" value="SURFEIT LOCUS PROTEIN 1"/>
    <property type="match status" value="1"/>
</dbReference>
<dbReference type="RefSeq" id="WP_104518141.1">
    <property type="nucleotide sequence ID" value="NZ_NHRY01000070.1"/>
</dbReference>
<keyword evidence="4 6" id="KW-1133">Transmembrane helix</keyword>
<dbReference type="GO" id="GO:0005886">
    <property type="term" value="C:plasma membrane"/>
    <property type="evidence" value="ECO:0007669"/>
    <property type="project" value="UniProtKB-SubCell"/>
</dbReference>
<organism evidence="7 8">
    <name type="scientific">Rhodopila globiformis</name>
    <name type="common">Rhodopseudomonas globiformis</name>
    <dbReference type="NCBI Taxonomy" id="1071"/>
    <lineage>
        <taxon>Bacteria</taxon>
        <taxon>Pseudomonadati</taxon>
        <taxon>Pseudomonadota</taxon>
        <taxon>Alphaproteobacteria</taxon>
        <taxon>Acetobacterales</taxon>
        <taxon>Acetobacteraceae</taxon>
        <taxon>Rhodopila</taxon>
    </lineage>
</organism>
<proteinExistence type="inferred from homology"/>
<dbReference type="OrthoDB" id="6079986at2"/>
<gene>
    <name evidence="7" type="ORF">CCS01_07040</name>
</gene>
<dbReference type="InterPro" id="IPR045214">
    <property type="entry name" value="Surf1/Surf4"/>
</dbReference>
<accession>A0A2S6NKN2</accession>
<evidence type="ECO:0000256" key="5">
    <source>
        <dbReference type="ARBA" id="ARBA00023136"/>
    </source>
</evidence>
<evidence type="ECO:0000256" key="1">
    <source>
        <dbReference type="ARBA" id="ARBA00004370"/>
    </source>
</evidence>
<dbReference type="Proteomes" id="UP000239724">
    <property type="component" value="Unassembled WGS sequence"/>
</dbReference>
<dbReference type="EMBL" id="NHRY01000070">
    <property type="protein sequence ID" value="PPQ35618.1"/>
    <property type="molecule type" value="Genomic_DNA"/>
</dbReference>